<evidence type="ECO:0000313" key="3">
    <source>
        <dbReference type="Proteomes" id="UP000694420"/>
    </source>
</evidence>
<dbReference type="Proteomes" id="UP000694420">
    <property type="component" value="Unplaced"/>
</dbReference>
<reference evidence="2" key="1">
    <citation type="submission" date="2025-08" db="UniProtKB">
        <authorList>
            <consortium name="Ensembl"/>
        </authorList>
    </citation>
    <scope>IDENTIFICATION</scope>
</reference>
<name>A0A8C7E9Z2_NOTPE</name>
<feature type="compositionally biased region" description="Polar residues" evidence="1">
    <location>
        <begin position="8"/>
        <end position="21"/>
    </location>
</feature>
<sequence>MCGCRASVASTPQPSVGNSQFPPARAVSDGLPSIPLPTLARATLSVPALRKGSELEKAFATAALVHSNAADPCSKLGQRTAKRLLQTQFQSFIQGQENNPKYQEIISALDEELESKMDFEDFMILLVSVALMSDLLREIRNVKTTK</sequence>
<dbReference type="GO" id="GO:0046914">
    <property type="term" value="F:transition metal ion binding"/>
    <property type="evidence" value="ECO:0007669"/>
    <property type="project" value="InterPro"/>
</dbReference>
<feature type="region of interest" description="Disordered" evidence="1">
    <location>
        <begin position="1"/>
        <end position="24"/>
    </location>
</feature>
<keyword evidence="3" id="KW-1185">Reference proteome</keyword>
<organism evidence="2 3">
    <name type="scientific">Nothoprocta perdicaria</name>
    <name type="common">Chilean tinamou</name>
    <name type="synonym">Crypturus perdicarius</name>
    <dbReference type="NCBI Taxonomy" id="30464"/>
    <lineage>
        <taxon>Eukaryota</taxon>
        <taxon>Metazoa</taxon>
        <taxon>Chordata</taxon>
        <taxon>Craniata</taxon>
        <taxon>Vertebrata</taxon>
        <taxon>Euteleostomi</taxon>
        <taxon>Archelosauria</taxon>
        <taxon>Archosauria</taxon>
        <taxon>Dinosauria</taxon>
        <taxon>Saurischia</taxon>
        <taxon>Theropoda</taxon>
        <taxon>Coelurosauria</taxon>
        <taxon>Aves</taxon>
        <taxon>Palaeognathae</taxon>
        <taxon>Tinamiformes</taxon>
        <taxon>Tinamidae</taxon>
        <taxon>Nothoprocta</taxon>
    </lineage>
</organism>
<protein>
    <submittedName>
        <fullName evidence="2">Sentan, cilia apical structure protein</fullName>
    </submittedName>
</protein>
<reference evidence="2" key="2">
    <citation type="submission" date="2025-09" db="UniProtKB">
        <authorList>
            <consortium name="Ensembl"/>
        </authorList>
    </citation>
    <scope>IDENTIFICATION</scope>
</reference>
<dbReference type="CDD" id="cd00213">
    <property type="entry name" value="S-100"/>
    <property type="match status" value="1"/>
</dbReference>
<dbReference type="SUPFAM" id="SSF47473">
    <property type="entry name" value="EF-hand"/>
    <property type="match status" value="1"/>
</dbReference>
<dbReference type="Ensembl" id="ENSNPET00000004608.1">
    <property type="protein sequence ID" value="ENSNPEP00000004504.1"/>
    <property type="gene ID" value="ENSNPEG00000003444.1"/>
</dbReference>
<dbReference type="Gene3D" id="1.10.238.10">
    <property type="entry name" value="EF-hand"/>
    <property type="match status" value="1"/>
</dbReference>
<evidence type="ECO:0000313" key="2">
    <source>
        <dbReference type="Ensembl" id="ENSNPEP00000004504.1"/>
    </source>
</evidence>
<evidence type="ECO:0000256" key="1">
    <source>
        <dbReference type="SAM" id="MobiDB-lite"/>
    </source>
</evidence>
<dbReference type="InterPro" id="IPR034325">
    <property type="entry name" value="S-100_dom"/>
</dbReference>
<accession>A0A8C7E9Z2</accession>
<dbReference type="InterPro" id="IPR011992">
    <property type="entry name" value="EF-hand-dom_pair"/>
</dbReference>
<proteinExistence type="predicted"/>
<dbReference type="AlphaFoldDB" id="A0A8C7E9Z2"/>